<dbReference type="Proteomes" id="UP000595053">
    <property type="component" value="Chromosome"/>
</dbReference>
<dbReference type="Pfam" id="PF00367">
    <property type="entry name" value="PTS_EIIB"/>
    <property type="match status" value="1"/>
</dbReference>
<sequence>MNIEELLAALGGEENIRKIENALTRVRVGVVNKDLVDKPSLARMGAVGIVVQRRAVQLILGPDAEQTGCDLSERVFGEPKDPDLL</sequence>
<evidence type="ECO:0000256" key="2">
    <source>
        <dbReference type="ARBA" id="ARBA00022597"/>
    </source>
</evidence>
<dbReference type="InterPro" id="IPR050429">
    <property type="entry name" value="PTS_Glucose_EIICBA"/>
</dbReference>
<accession>A0A8A5UHA3</accession>
<organism evidence="7 8">
    <name type="scientific">Trueperella pecoris</name>
    <dbReference type="NCBI Taxonomy" id="2733571"/>
    <lineage>
        <taxon>Bacteria</taxon>
        <taxon>Bacillati</taxon>
        <taxon>Actinomycetota</taxon>
        <taxon>Actinomycetes</taxon>
        <taxon>Actinomycetales</taxon>
        <taxon>Actinomycetaceae</taxon>
        <taxon>Trueperella</taxon>
    </lineage>
</organism>
<reference evidence="7 8" key="1">
    <citation type="submission" date="2020-10" db="EMBL/GenBank/DDBJ databases">
        <title>Trueperella pecoris sp. nov. isolated from bovine and porcine specimens.</title>
        <authorList>
            <person name="Schoenecker L."/>
            <person name="Schnydrig P."/>
            <person name="Brodard I."/>
            <person name="Thomann A."/>
            <person name="Hemphill A."/>
            <person name="Rodriguez-Campos S."/>
            <person name="Perreten V."/>
            <person name="Jores J."/>
            <person name="Kittl S."/>
        </authorList>
    </citation>
    <scope>NUCLEOTIDE SEQUENCE [LARGE SCALE GENOMIC DNA]</scope>
    <source>
        <strain evidence="7 8">15A0121</strain>
    </source>
</reference>
<dbReference type="InterPro" id="IPR018113">
    <property type="entry name" value="PTrfase_EIIB_Cys"/>
</dbReference>
<dbReference type="AlphaFoldDB" id="A0A7M1QYG2"/>
<keyword evidence="8" id="KW-1185">Reference proteome</keyword>
<gene>
    <name evidence="7" type="ORF">INS88_03200</name>
</gene>
<name>A0A7M1QYG2_9ACTO</name>
<evidence type="ECO:0000256" key="6">
    <source>
        <dbReference type="PROSITE-ProRule" id="PRU00421"/>
    </source>
</evidence>
<dbReference type="GO" id="GO:0015764">
    <property type="term" value="P:N-acetylglucosamine transport"/>
    <property type="evidence" value="ECO:0007669"/>
    <property type="project" value="TreeGrafter"/>
</dbReference>
<evidence type="ECO:0000313" key="8">
    <source>
        <dbReference type="Proteomes" id="UP000595053"/>
    </source>
</evidence>
<protein>
    <submittedName>
        <fullName evidence="7">PTS transporter subunit EIIB</fullName>
    </submittedName>
</protein>
<keyword evidence="3" id="KW-0808">Transferase</keyword>
<evidence type="ECO:0000256" key="5">
    <source>
        <dbReference type="ARBA" id="ARBA00022777"/>
    </source>
</evidence>
<evidence type="ECO:0000256" key="1">
    <source>
        <dbReference type="ARBA" id="ARBA00022448"/>
    </source>
</evidence>
<accession>A0A7M1QYG2</accession>
<evidence type="ECO:0000313" key="7">
    <source>
        <dbReference type="EMBL" id="QOR46227.1"/>
    </source>
</evidence>
<dbReference type="EMBL" id="CP063213">
    <property type="protein sequence ID" value="QOR46227.1"/>
    <property type="molecule type" value="Genomic_DNA"/>
</dbReference>
<dbReference type="RefSeq" id="WP_193326076.1">
    <property type="nucleotide sequence ID" value="NZ_CP053291.1"/>
</dbReference>
<keyword evidence="2" id="KW-0762">Sugar transport</keyword>
<keyword evidence="1" id="KW-0813">Transport</keyword>
<dbReference type="SUPFAM" id="SSF55604">
    <property type="entry name" value="Glucose permease domain IIB"/>
    <property type="match status" value="1"/>
</dbReference>
<keyword evidence="4" id="KW-0598">Phosphotransferase system</keyword>
<dbReference type="PROSITE" id="PS51098">
    <property type="entry name" value="PTS_EIIB_TYPE_1"/>
    <property type="match status" value="1"/>
</dbReference>
<proteinExistence type="predicted"/>
<dbReference type="Gene3D" id="3.30.1360.60">
    <property type="entry name" value="Glucose permease domain IIB"/>
    <property type="match status" value="1"/>
</dbReference>
<dbReference type="GO" id="GO:0009401">
    <property type="term" value="P:phosphoenolpyruvate-dependent sugar phosphotransferase system"/>
    <property type="evidence" value="ECO:0007669"/>
    <property type="project" value="UniProtKB-KW"/>
</dbReference>
<dbReference type="GO" id="GO:0016301">
    <property type="term" value="F:kinase activity"/>
    <property type="evidence" value="ECO:0007669"/>
    <property type="project" value="UniProtKB-KW"/>
</dbReference>
<dbReference type="PANTHER" id="PTHR30009">
    <property type="entry name" value="CYTOCHROME C-TYPE SYNTHESIS PROTEIN AND PTS TRANSMEMBRANE COMPONENT"/>
    <property type="match status" value="1"/>
</dbReference>
<evidence type="ECO:0000256" key="4">
    <source>
        <dbReference type="ARBA" id="ARBA00022683"/>
    </source>
</evidence>
<dbReference type="GO" id="GO:0008982">
    <property type="term" value="F:protein-N(PI)-phosphohistidine-sugar phosphotransferase activity"/>
    <property type="evidence" value="ECO:0007669"/>
    <property type="project" value="InterPro"/>
</dbReference>
<dbReference type="InterPro" id="IPR001996">
    <property type="entry name" value="PTS_IIB_1"/>
</dbReference>
<dbReference type="GO" id="GO:0005886">
    <property type="term" value="C:plasma membrane"/>
    <property type="evidence" value="ECO:0007669"/>
    <property type="project" value="TreeGrafter"/>
</dbReference>
<keyword evidence="5" id="KW-0418">Kinase</keyword>
<evidence type="ECO:0000256" key="3">
    <source>
        <dbReference type="ARBA" id="ARBA00022679"/>
    </source>
</evidence>
<dbReference type="InterPro" id="IPR036878">
    <property type="entry name" value="Glu_permease_IIB"/>
</dbReference>
<dbReference type="PANTHER" id="PTHR30009:SF4">
    <property type="entry name" value="PTS SYSTEM N-ACETYLGLUCOSAMINE-SPECIFIC EIICBA COMPONENT"/>
    <property type="match status" value="1"/>
</dbReference>
<dbReference type="GO" id="GO:0090563">
    <property type="term" value="F:protein-phosphocysteine-sugar phosphotransferase activity"/>
    <property type="evidence" value="ECO:0007669"/>
    <property type="project" value="TreeGrafter"/>
</dbReference>
<comment type="caution">
    <text evidence="6">Lacks conserved residue(s) required for the propagation of feature annotation.</text>
</comment>